<dbReference type="PANTHER" id="PTHR37216">
    <property type="entry name" value="EXPRESSED PROTEIN"/>
    <property type="match status" value="1"/>
</dbReference>
<keyword evidence="1" id="KW-0812">Transmembrane</keyword>
<keyword evidence="3" id="KW-1185">Reference proteome</keyword>
<keyword evidence="1" id="KW-0472">Membrane</keyword>
<dbReference type="OMA" id="FYRAICE"/>
<dbReference type="Pfam" id="PF25284">
    <property type="entry name" value="DUF7874"/>
    <property type="match status" value="1"/>
</dbReference>
<evidence type="ECO:0000256" key="1">
    <source>
        <dbReference type="SAM" id="Phobius"/>
    </source>
</evidence>
<keyword evidence="1" id="KW-1133">Transmembrane helix</keyword>
<reference evidence="2 3" key="1">
    <citation type="submission" date="2020-04" db="EMBL/GenBank/DDBJ databases">
        <title>Plant Genome Project.</title>
        <authorList>
            <person name="Zhang R.-G."/>
        </authorList>
    </citation>
    <scope>NUCLEOTIDE SEQUENCE [LARGE SCALE GENOMIC DNA]</scope>
    <source>
        <strain evidence="2">YNK0</strain>
        <tissue evidence="2">Leaf</tissue>
    </source>
</reference>
<proteinExistence type="predicted"/>
<evidence type="ECO:0000313" key="3">
    <source>
        <dbReference type="Proteomes" id="UP000655225"/>
    </source>
</evidence>
<gene>
    <name evidence="2" type="ORF">HHK36_017882</name>
</gene>
<dbReference type="AlphaFoldDB" id="A0A834YXX9"/>
<evidence type="ECO:0000313" key="2">
    <source>
        <dbReference type="EMBL" id="KAF8396267.1"/>
    </source>
</evidence>
<dbReference type="EMBL" id="JABCRI010000012">
    <property type="protein sequence ID" value="KAF8396267.1"/>
    <property type="molecule type" value="Genomic_DNA"/>
</dbReference>
<organism evidence="2 3">
    <name type="scientific">Tetracentron sinense</name>
    <name type="common">Spur-leaf</name>
    <dbReference type="NCBI Taxonomy" id="13715"/>
    <lineage>
        <taxon>Eukaryota</taxon>
        <taxon>Viridiplantae</taxon>
        <taxon>Streptophyta</taxon>
        <taxon>Embryophyta</taxon>
        <taxon>Tracheophyta</taxon>
        <taxon>Spermatophyta</taxon>
        <taxon>Magnoliopsida</taxon>
        <taxon>Trochodendrales</taxon>
        <taxon>Trochodendraceae</taxon>
        <taxon>Tetracentron</taxon>
    </lineage>
</organism>
<dbReference type="InterPro" id="IPR057196">
    <property type="entry name" value="DUF7874"/>
</dbReference>
<dbReference type="OrthoDB" id="785636at2759"/>
<feature type="transmembrane region" description="Helical" evidence="1">
    <location>
        <begin position="101"/>
        <end position="129"/>
    </location>
</feature>
<name>A0A834YXX9_TETSI</name>
<dbReference type="Proteomes" id="UP000655225">
    <property type="component" value="Unassembled WGS sequence"/>
</dbReference>
<protein>
    <recommendedName>
        <fullName evidence="4">EF-hand domain-containing protein</fullName>
    </recommendedName>
</protein>
<comment type="caution">
    <text evidence="2">The sequence shown here is derived from an EMBL/GenBank/DDBJ whole genome shotgun (WGS) entry which is preliminary data.</text>
</comment>
<sequence length="160" mass="17800">MGQSMNKLTGGDERKAKEISPIIDECYNDIFGDPAAKDKEITSTDFYRAVCQTVEEINKRLGYTQLRVPSTETLKKAFEDHHQNKGKSLTKEEFGKIIQDIVLFTGFGGTGAKDILLYIFGVPMAALFIKQRMMPTISNDVFIPGVTSATVFVLAKLNKI</sequence>
<evidence type="ECO:0008006" key="4">
    <source>
        <dbReference type="Google" id="ProtNLM"/>
    </source>
</evidence>
<feature type="transmembrane region" description="Helical" evidence="1">
    <location>
        <begin position="141"/>
        <end position="157"/>
    </location>
</feature>
<dbReference type="PANTHER" id="PTHR37216:SF1">
    <property type="entry name" value="EXPRESSED PROTEIN"/>
    <property type="match status" value="1"/>
</dbReference>
<accession>A0A834YXX9</accession>